<proteinExistence type="predicted"/>
<gene>
    <name evidence="1" type="ORF">ATM17_02145</name>
</gene>
<sequence>MLSYARLLEANNAIQTLGDDTYWLCVTRTVQESKLFPVPSYMLLSYLCCFYRYPELLRKVEAKMSAEEIGDRARAMGGKFGNLPGWGLPTFYLLGREMLINFGMLDPADGAEDVAYVMDFWRRFKLAQQREDGHLNAREFGQRVQLLPERRVQRFHADLHACAVGDRLHKAAQAFLATVSQYGFLVSCESRVSLNNNGPYNLGDGRELIVREFTDLAEGDYPWLDGIAGDIPYNNLTVTMEATGCHFYLMDDWGSFESRPEFTADKLTGVGLYTSDVLSEGFVPVGMGSADELADTFEELTEKVRVATVALWKRVAGWSRDQMMDAGALVYFSMAKDFAHIAGVYDAGDWMTIDPRADRFRPLLNDEFGRDFLGELVGLVDLPSQRISDYAMMQHNNNPVRYISQIPYSVLGRDGEAPKLAPIGEGITHLGAKADRYTTTAGVLPLAEYNARAAAFVPRQMAADYRFLCDTTVKYRSGDPAVQAMYRDEQQGSRLAGKGAGLSRADIEALRGAGQ</sequence>
<protein>
    <submittedName>
        <fullName evidence="1">Uncharacterized protein</fullName>
    </submittedName>
</protein>
<organism evidence="1 2">
    <name type="scientific">Sphingopyxis macrogoltabida</name>
    <name type="common">Sphingomonas macrogoltabidus</name>
    <dbReference type="NCBI Taxonomy" id="33050"/>
    <lineage>
        <taxon>Bacteria</taxon>
        <taxon>Pseudomonadati</taxon>
        <taxon>Pseudomonadota</taxon>
        <taxon>Alphaproteobacteria</taxon>
        <taxon>Sphingomonadales</taxon>
        <taxon>Sphingomonadaceae</taxon>
        <taxon>Sphingopyxis</taxon>
    </lineage>
</organism>
<evidence type="ECO:0000313" key="1">
    <source>
        <dbReference type="EMBL" id="AMU87850.1"/>
    </source>
</evidence>
<dbReference type="AlphaFoldDB" id="A0AAC8YX20"/>
<dbReference type="Proteomes" id="UP000076088">
    <property type="component" value="Chromosome"/>
</dbReference>
<reference evidence="2" key="1">
    <citation type="submission" date="2015-11" db="EMBL/GenBank/DDBJ databases">
        <title>Complete genome sequence of a polyethylene-glycol degrader Sphingopyxis macrogoltabida 203N (NBRC 111659).</title>
        <authorList>
            <person name="Yoshiyuki O."/>
            <person name="Shouta N."/>
            <person name="Nagata Y."/>
            <person name="Numata M."/>
            <person name="Tsuchikane K."/>
            <person name="Hosoyama A."/>
            <person name="Yamazoe A."/>
            <person name="Tsuda M."/>
            <person name="Fujita N."/>
            <person name="Kawai F."/>
        </authorList>
    </citation>
    <scope>NUCLEOTIDE SEQUENCE [LARGE SCALE GENOMIC DNA]</scope>
    <source>
        <strain evidence="2">203N</strain>
    </source>
</reference>
<evidence type="ECO:0000313" key="2">
    <source>
        <dbReference type="Proteomes" id="UP000076088"/>
    </source>
</evidence>
<keyword evidence="2" id="KW-1185">Reference proteome</keyword>
<dbReference type="RefSeq" id="WP_054724509.1">
    <property type="nucleotide sequence ID" value="NZ_CP009429.1"/>
</dbReference>
<accession>A0AAC8YX20</accession>
<name>A0AAC8YX20_SPHMC</name>
<dbReference type="EMBL" id="CP013344">
    <property type="protein sequence ID" value="AMU87850.1"/>
    <property type="molecule type" value="Genomic_DNA"/>
</dbReference>
<dbReference type="KEGG" id="smaz:LH19_02165"/>
<reference evidence="1 2" key="2">
    <citation type="journal article" date="2016" name="Genome Announc.">
        <title>Complete Genome Sequence of Sphingopyxis macrogoltabida Strain 203N (NBRC 111659), a Polyethylene Glycol Degrader.</title>
        <authorList>
            <person name="Ohtsubo Y."/>
            <person name="Nonoyama S."/>
            <person name="Nagata Y."/>
            <person name="Numata M."/>
            <person name="Tsuchikane K."/>
            <person name="Hosoyama A."/>
            <person name="Yamazoe A."/>
            <person name="Tsuda M."/>
            <person name="Fujita N."/>
            <person name="Kawai F."/>
        </authorList>
    </citation>
    <scope>NUCLEOTIDE SEQUENCE [LARGE SCALE GENOMIC DNA]</scope>
    <source>
        <strain evidence="1 2">203N</strain>
    </source>
</reference>